<feature type="transmembrane region" description="Helical" evidence="2">
    <location>
        <begin position="145"/>
        <end position="167"/>
    </location>
</feature>
<dbReference type="STRING" id="904291.A7J15_00050"/>
<protein>
    <submittedName>
        <fullName evidence="3">Uncharacterized protein</fullName>
    </submittedName>
</protein>
<evidence type="ECO:0000256" key="2">
    <source>
        <dbReference type="SAM" id="Phobius"/>
    </source>
</evidence>
<organism evidence="3 4">
    <name type="scientific">Microbacterium sediminis</name>
    <dbReference type="NCBI Taxonomy" id="904291"/>
    <lineage>
        <taxon>Bacteria</taxon>
        <taxon>Bacillati</taxon>
        <taxon>Actinomycetota</taxon>
        <taxon>Actinomycetes</taxon>
        <taxon>Micrococcales</taxon>
        <taxon>Microbacteriaceae</taxon>
        <taxon>Microbacterium</taxon>
    </lineage>
</organism>
<feature type="compositionally biased region" description="Basic and acidic residues" evidence="1">
    <location>
        <begin position="1"/>
        <end position="12"/>
    </location>
</feature>
<feature type="region of interest" description="Disordered" evidence="1">
    <location>
        <begin position="1"/>
        <end position="53"/>
    </location>
</feature>
<evidence type="ECO:0000313" key="4">
    <source>
        <dbReference type="Proteomes" id="UP000093355"/>
    </source>
</evidence>
<feature type="transmembrane region" description="Helical" evidence="2">
    <location>
        <begin position="117"/>
        <end position="138"/>
    </location>
</feature>
<dbReference type="Proteomes" id="UP000093355">
    <property type="component" value="Unassembled WGS sequence"/>
</dbReference>
<keyword evidence="2" id="KW-0812">Transmembrane</keyword>
<comment type="caution">
    <text evidence="3">The sequence shown here is derived from an EMBL/GenBank/DDBJ whole genome shotgun (WGS) entry which is preliminary data.</text>
</comment>
<evidence type="ECO:0000256" key="1">
    <source>
        <dbReference type="SAM" id="MobiDB-lite"/>
    </source>
</evidence>
<dbReference type="AlphaFoldDB" id="A0A1B9NFW7"/>
<dbReference type="OrthoDB" id="5083906at2"/>
<dbReference type="RefSeq" id="WP_067022545.1">
    <property type="nucleotide sequence ID" value="NZ_CP038256.1"/>
</dbReference>
<dbReference type="EMBL" id="LXMD01000012">
    <property type="protein sequence ID" value="OCG75499.1"/>
    <property type="molecule type" value="Genomic_DNA"/>
</dbReference>
<feature type="compositionally biased region" description="Pro residues" evidence="1">
    <location>
        <begin position="36"/>
        <end position="51"/>
    </location>
</feature>
<dbReference type="InterPro" id="IPR046231">
    <property type="entry name" value="DUF6264"/>
</dbReference>
<keyword evidence="4" id="KW-1185">Reference proteome</keyword>
<evidence type="ECO:0000313" key="3">
    <source>
        <dbReference type="EMBL" id="OCG75499.1"/>
    </source>
</evidence>
<reference evidence="3 4" key="1">
    <citation type="submission" date="2016-05" db="EMBL/GenBank/DDBJ databases">
        <authorList>
            <person name="Lavstsen T."/>
            <person name="Jespersen J.S."/>
        </authorList>
    </citation>
    <scope>NUCLEOTIDE SEQUENCE [LARGE SCALE GENOMIC DNA]</scope>
    <source>
        <strain evidence="3 4">YLB-01</strain>
    </source>
</reference>
<feature type="transmembrane region" description="Helical" evidence="2">
    <location>
        <begin position="68"/>
        <end position="89"/>
    </location>
</feature>
<keyword evidence="2" id="KW-0472">Membrane</keyword>
<dbReference type="Pfam" id="PF19779">
    <property type="entry name" value="DUF6264"/>
    <property type="match status" value="1"/>
</dbReference>
<accession>A0A1B9NFW7</accession>
<name>A0A1B9NFW7_9MICO</name>
<gene>
    <name evidence="3" type="ORF">A7J15_00050</name>
</gene>
<keyword evidence="2" id="KW-1133">Transmembrane helix</keyword>
<proteinExistence type="predicted"/>
<sequence length="182" mass="18950">MTDERPPADEPRPPVPQFGEYASPEEQRRRMQANPLPTPPAPSPMPAPASPVPVLGGTARPGLGVDRVITIALLVYGLINTITSIPQMADYATYSETLLSMMGIDATLTDPSSGRGWGVAAAIVIGLGWLATAALAYLRMRAGRLAFWVPVVGAIVFLGISGVLLAIPLLGDPAILDAVTGA</sequence>